<gene>
    <name evidence="6" type="ORF">SAMN04488115_101647</name>
</gene>
<evidence type="ECO:0000259" key="5">
    <source>
        <dbReference type="PROSITE" id="PS50850"/>
    </source>
</evidence>
<feature type="transmembrane region" description="Helical" evidence="4">
    <location>
        <begin position="84"/>
        <end position="103"/>
    </location>
</feature>
<feature type="transmembrane region" description="Helical" evidence="4">
    <location>
        <begin position="152"/>
        <end position="170"/>
    </location>
</feature>
<dbReference type="PROSITE" id="PS50850">
    <property type="entry name" value="MFS"/>
    <property type="match status" value="1"/>
</dbReference>
<dbReference type="InterPro" id="IPR036259">
    <property type="entry name" value="MFS_trans_sf"/>
</dbReference>
<feature type="transmembrane region" description="Helical" evidence="4">
    <location>
        <begin position="250"/>
        <end position="272"/>
    </location>
</feature>
<feature type="transmembrane region" description="Helical" evidence="4">
    <location>
        <begin position="307"/>
        <end position="329"/>
    </location>
</feature>
<feature type="transmembrane region" description="Helical" evidence="4">
    <location>
        <begin position="284"/>
        <end position="301"/>
    </location>
</feature>
<dbReference type="InterPro" id="IPR011701">
    <property type="entry name" value="MFS"/>
</dbReference>
<evidence type="ECO:0000313" key="6">
    <source>
        <dbReference type="EMBL" id="SEF61813.1"/>
    </source>
</evidence>
<dbReference type="RefSeq" id="WP_342210557.1">
    <property type="nucleotide sequence ID" value="NZ_FNUY01000001.1"/>
</dbReference>
<dbReference type="SUPFAM" id="SSF103473">
    <property type="entry name" value="MFS general substrate transporter"/>
    <property type="match status" value="1"/>
</dbReference>
<keyword evidence="1 4" id="KW-0812">Transmembrane</keyword>
<keyword evidence="7" id="KW-1185">Reference proteome</keyword>
<dbReference type="AlphaFoldDB" id="A0A1H5TGC9"/>
<reference evidence="6 7" key="1">
    <citation type="submission" date="2016-10" db="EMBL/GenBank/DDBJ databases">
        <authorList>
            <person name="de Groot N.N."/>
        </authorList>
    </citation>
    <scope>NUCLEOTIDE SEQUENCE [LARGE SCALE GENOMIC DNA]</scope>
    <source>
        <strain evidence="6 7">DSM 26656</strain>
    </source>
</reference>
<feature type="transmembrane region" description="Helical" evidence="4">
    <location>
        <begin position="370"/>
        <end position="391"/>
    </location>
</feature>
<feature type="transmembrane region" description="Helical" evidence="4">
    <location>
        <begin position="109"/>
        <end position="131"/>
    </location>
</feature>
<evidence type="ECO:0000256" key="1">
    <source>
        <dbReference type="ARBA" id="ARBA00022692"/>
    </source>
</evidence>
<proteinExistence type="predicted"/>
<feature type="domain" description="Major facilitator superfamily (MFS) profile" evidence="5">
    <location>
        <begin position="181"/>
        <end position="408"/>
    </location>
</feature>
<dbReference type="PANTHER" id="PTHR23542">
    <property type="match status" value="1"/>
</dbReference>
<organism evidence="6 7">
    <name type="scientific">Bosea lathyri</name>
    <dbReference type="NCBI Taxonomy" id="1036778"/>
    <lineage>
        <taxon>Bacteria</taxon>
        <taxon>Pseudomonadati</taxon>
        <taxon>Pseudomonadota</taxon>
        <taxon>Alphaproteobacteria</taxon>
        <taxon>Hyphomicrobiales</taxon>
        <taxon>Boseaceae</taxon>
        <taxon>Bosea</taxon>
    </lineage>
</organism>
<dbReference type="EMBL" id="FNUY01000001">
    <property type="protein sequence ID" value="SEF61813.1"/>
    <property type="molecule type" value="Genomic_DNA"/>
</dbReference>
<keyword evidence="2 4" id="KW-1133">Transmembrane helix</keyword>
<feature type="transmembrane region" description="Helical" evidence="4">
    <location>
        <begin position="51"/>
        <end position="72"/>
    </location>
</feature>
<dbReference type="InterPro" id="IPR020846">
    <property type="entry name" value="MFS_dom"/>
</dbReference>
<evidence type="ECO:0000256" key="3">
    <source>
        <dbReference type="ARBA" id="ARBA00023136"/>
    </source>
</evidence>
<dbReference type="PANTHER" id="PTHR23542:SF1">
    <property type="entry name" value="MAJOR FACILITATOR SUPERFAMILY (MFS) PROFILE DOMAIN-CONTAINING PROTEIN"/>
    <property type="match status" value="1"/>
</dbReference>
<feature type="transmembrane region" description="Helical" evidence="4">
    <location>
        <begin position="341"/>
        <end position="364"/>
    </location>
</feature>
<name>A0A1H5TGC9_9HYPH</name>
<evidence type="ECO:0000256" key="4">
    <source>
        <dbReference type="SAM" id="Phobius"/>
    </source>
</evidence>
<protein>
    <submittedName>
        <fullName evidence="6">Major Facilitator Superfamily protein</fullName>
    </submittedName>
</protein>
<dbReference type="Pfam" id="PF07690">
    <property type="entry name" value="MFS_1"/>
    <property type="match status" value="1"/>
</dbReference>
<accession>A0A1H5TGC9</accession>
<feature type="transmembrane region" description="Helical" evidence="4">
    <location>
        <begin position="221"/>
        <end position="244"/>
    </location>
</feature>
<dbReference type="GO" id="GO:0022857">
    <property type="term" value="F:transmembrane transporter activity"/>
    <property type="evidence" value="ECO:0007669"/>
    <property type="project" value="InterPro"/>
</dbReference>
<feature type="transmembrane region" description="Helical" evidence="4">
    <location>
        <begin position="176"/>
        <end position="194"/>
    </location>
</feature>
<evidence type="ECO:0000256" key="2">
    <source>
        <dbReference type="ARBA" id="ARBA00022989"/>
    </source>
</evidence>
<keyword evidence="3 4" id="KW-0472">Membrane</keyword>
<dbReference type="Proteomes" id="UP000236743">
    <property type="component" value="Unassembled WGS sequence"/>
</dbReference>
<sequence>MKIAAMANPYLELFKAPGAIAFSSAGFVARLPVSMVTLGIVTMISQARGEYWLAGAVAASFALANAMIAPQVSRLVDRHGQRRVLIPAAIAAVLALSGLMLATRLDAPVWLLFACAFLSGAMPSIGAMVRARWTELYRDTPKLRTAFAFESVVDELIFMVGPIVAIGLSVTFFPEAGPLAATLFFATGAVLFCAQRRTEPAVRVRDVRDDGSVIRLRPMQVIALVMVAIGAIFGTSEVTAVAFAEAQGQKVAASLVLASYAAGSLVVGLIFGTLKLRASLATQFLAAIMLAAATTLPLLAIDGLVSLAAVLFLAGASVSPTIIIAMGLVERIVPPSKLTEGITWAMTGIGVGMALGSSASGWLIDTFGAPSGFWVSVAGGGVALAIALLGYRSLSGETRSVATCDAAA</sequence>
<feature type="transmembrane region" description="Helical" evidence="4">
    <location>
        <begin position="20"/>
        <end position="45"/>
    </location>
</feature>
<dbReference type="Gene3D" id="1.20.1250.20">
    <property type="entry name" value="MFS general substrate transporter like domains"/>
    <property type="match status" value="2"/>
</dbReference>
<evidence type="ECO:0000313" key="7">
    <source>
        <dbReference type="Proteomes" id="UP000236743"/>
    </source>
</evidence>